<protein>
    <submittedName>
        <fullName evidence="2">Glycosyl transferase family 28</fullName>
    </submittedName>
</protein>
<dbReference type="InterPro" id="IPR007235">
    <property type="entry name" value="Glyco_trans_28_C"/>
</dbReference>
<dbReference type="PANTHER" id="PTHR21015">
    <property type="entry name" value="UDP-N-ACETYLGLUCOSAMINE--N-ACETYLMURAMYL-(PENTAPEPTIDE) PYROPHOSPHORYL-UNDECAPRENOL N-ACETYLGLUCOSAMINE TRANSFERASE 1"/>
    <property type="match status" value="1"/>
</dbReference>
<dbReference type="PANTHER" id="PTHR21015:SF28">
    <property type="entry name" value="SLL1722 PROTEIN"/>
    <property type="match status" value="1"/>
</dbReference>
<dbReference type="OrthoDB" id="9802126at2"/>
<evidence type="ECO:0000259" key="1">
    <source>
        <dbReference type="Pfam" id="PF04101"/>
    </source>
</evidence>
<evidence type="ECO:0000313" key="3">
    <source>
        <dbReference type="Proteomes" id="UP000319523"/>
    </source>
</evidence>
<dbReference type="GO" id="GO:0016758">
    <property type="term" value="F:hexosyltransferase activity"/>
    <property type="evidence" value="ECO:0007669"/>
    <property type="project" value="InterPro"/>
</dbReference>
<dbReference type="EMBL" id="VHQI01000005">
    <property type="protein sequence ID" value="TPW42534.1"/>
    <property type="molecule type" value="Genomic_DNA"/>
</dbReference>
<reference evidence="2 3" key="1">
    <citation type="submission" date="2019-06" db="EMBL/GenBank/DDBJ databases">
        <authorList>
            <person name="Yang Y."/>
        </authorList>
    </citation>
    <scope>NUCLEOTIDE SEQUENCE [LARGE SCALE GENOMIC DNA]</scope>
    <source>
        <strain evidence="2 3">BIT-26</strain>
    </source>
</reference>
<organism evidence="2 3">
    <name type="scientific">Mixta tenebrionis</name>
    <dbReference type="NCBI Taxonomy" id="2562439"/>
    <lineage>
        <taxon>Bacteria</taxon>
        <taxon>Pseudomonadati</taxon>
        <taxon>Pseudomonadota</taxon>
        <taxon>Gammaproteobacteria</taxon>
        <taxon>Enterobacterales</taxon>
        <taxon>Erwiniaceae</taxon>
        <taxon>Mixta</taxon>
    </lineage>
</organism>
<dbReference type="Pfam" id="PF04101">
    <property type="entry name" value="Glyco_tran_28_C"/>
    <property type="match status" value="1"/>
</dbReference>
<dbReference type="AlphaFoldDB" id="A0A506V9C1"/>
<name>A0A506V9C1_9GAMM</name>
<dbReference type="SUPFAM" id="SSF53756">
    <property type="entry name" value="UDP-Glycosyltransferase/glycogen phosphorylase"/>
    <property type="match status" value="1"/>
</dbReference>
<comment type="caution">
    <text evidence="2">The sequence shown here is derived from an EMBL/GenBank/DDBJ whole genome shotgun (WGS) entry which is preliminary data.</text>
</comment>
<proteinExistence type="predicted"/>
<dbReference type="Gene3D" id="3.40.50.2000">
    <property type="entry name" value="Glycogen Phosphorylase B"/>
    <property type="match status" value="1"/>
</dbReference>
<sequence length="385" mass="42720">MGLGHIRRNLLLADAVIKAIPDAEILLINGVREAGRFFLPAGADVVTLPSYFKDAAGNYSPRSLGCDIKRLTTLRSNIIYAALEAFEPDIFVIDNVPGGAQSELEPALPMLAQKGVKVVLGLRDILDTPNTVKRQWKKLNNYANIRDYISAIWVYGDARLYDLVDAYDFSDDIRQKLTFLGYLNAQLRSRKSLPAQEIVPAIDRPYALCVAGGGQDGFQLASAFASATFPAGTMGVLIAGAMMPQAEYDALALHARRRTDLALVRFVSEPLELLRQARSVVAMGGYNTVTEILSFRKRALIVPRVTPRQEQWIRATQLAKQQLVTCIHPERFSVLRLNQWLAETLPPPDPLTLLNFNGLGNFVNNIRRLLKQQTVPLDLPSKELI</sequence>
<accession>A0A506V9C1</accession>
<dbReference type="Proteomes" id="UP000319523">
    <property type="component" value="Unassembled WGS sequence"/>
</dbReference>
<feature type="domain" description="Glycosyl transferase family 28 C-terminal" evidence="1">
    <location>
        <begin position="259"/>
        <end position="347"/>
    </location>
</feature>
<gene>
    <name evidence="2" type="ORF">FKM52_09540</name>
</gene>
<keyword evidence="3" id="KW-1185">Reference proteome</keyword>
<evidence type="ECO:0000313" key="2">
    <source>
        <dbReference type="EMBL" id="TPW42534.1"/>
    </source>
</evidence>
<keyword evidence="2" id="KW-0808">Transferase</keyword>